<organism evidence="3 4">
    <name type="scientific">Neobacillus bataviensis LMG 21833</name>
    <dbReference type="NCBI Taxonomy" id="1117379"/>
    <lineage>
        <taxon>Bacteria</taxon>
        <taxon>Bacillati</taxon>
        <taxon>Bacillota</taxon>
        <taxon>Bacilli</taxon>
        <taxon>Bacillales</taxon>
        <taxon>Bacillaceae</taxon>
        <taxon>Neobacillus</taxon>
    </lineage>
</organism>
<reference evidence="3 4" key="1">
    <citation type="journal article" date="2012" name="Front. Microbiol.">
        <title>Redundancy and modularity in membrane-associated dissimilatory nitrate reduction in Bacillus.</title>
        <authorList>
            <person name="Heylen K."/>
            <person name="Keltjens J."/>
        </authorList>
    </citation>
    <scope>NUCLEOTIDE SEQUENCE [LARGE SCALE GENOMIC DNA]</scope>
    <source>
        <strain evidence="4">LMG 21833T</strain>
    </source>
</reference>
<protein>
    <submittedName>
        <fullName evidence="3">Activator of Hsp90 ATPase 1 family protein</fullName>
    </submittedName>
</protein>
<dbReference type="InterPro" id="IPR013538">
    <property type="entry name" value="ASHA1/2-like_C"/>
</dbReference>
<proteinExistence type="inferred from homology"/>
<dbReference type="Gene3D" id="3.30.530.20">
    <property type="match status" value="1"/>
</dbReference>
<name>K6EDT4_9BACI</name>
<evidence type="ECO:0000256" key="1">
    <source>
        <dbReference type="ARBA" id="ARBA00006817"/>
    </source>
</evidence>
<dbReference type="Pfam" id="PF08327">
    <property type="entry name" value="AHSA1"/>
    <property type="match status" value="1"/>
</dbReference>
<dbReference type="InterPro" id="IPR023393">
    <property type="entry name" value="START-like_dom_sf"/>
</dbReference>
<dbReference type="Proteomes" id="UP000006316">
    <property type="component" value="Unassembled WGS sequence"/>
</dbReference>
<gene>
    <name evidence="3" type="ORF">BABA_00435</name>
</gene>
<dbReference type="SUPFAM" id="SSF55961">
    <property type="entry name" value="Bet v1-like"/>
    <property type="match status" value="1"/>
</dbReference>
<dbReference type="AlphaFoldDB" id="K6EDT4"/>
<comment type="caution">
    <text evidence="3">The sequence shown here is derived from an EMBL/GenBank/DDBJ whole genome shotgun (WGS) entry which is preliminary data.</text>
</comment>
<dbReference type="RefSeq" id="WP_007083130.1">
    <property type="nucleotide sequence ID" value="NZ_AJLS01000003.1"/>
</dbReference>
<evidence type="ECO:0000313" key="3">
    <source>
        <dbReference type="EMBL" id="EKN71626.1"/>
    </source>
</evidence>
<sequence length="158" mass="18769">MIASIIKVEQGYIAQFERQLNHSIEETWSWLTDNEKLVKWFPELQIGELREGGFLKFDMHNGNFEQLSITDLNVYSVLEFDWWADSIRFEITQGPEGCKLVLNERIEKITNHTPKDLAGWHLCLDVIKALMDGQTIEWREEEWKKWYEKYIQAMEGLS</sequence>
<dbReference type="STRING" id="1117379.BABA_00435"/>
<accession>K6EDT4</accession>
<dbReference type="EMBL" id="AJLS01000003">
    <property type="protein sequence ID" value="EKN71626.1"/>
    <property type="molecule type" value="Genomic_DNA"/>
</dbReference>
<dbReference type="PATRIC" id="fig|1117379.3.peg.88"/>
<dbReference type="eggNOG" id="COG3832">
    <property type="taxonomic scope" value="Bacteria"/>
</dbReference>
<evidence type="ECO:0000313" key="4">
    <source>
        <dbReference type="Proteomes" id="UP000006316"/>
    </source>
</evidence>
<dbReference type="OrthoDB" id="9803476at2"/>
<keyword evidence="4" id="KW-1185">Reference proteome</keyword>
<comment type="similarity">
    <text evidence="1">Belongs to the AHA1 family.</text>
</comment>
<feature type="domain" description="Activator of Hsp90 ATPase homologue 1/2-like C-terminal" evidence="2">
    <location>
        <begin position="22"/>
        <end position="131"/>
    </location>
</feature>
<dbReference type="CDD" id="cd08899">
    <property type="entry name" value="SRPBCC_CalC_Aha1-like_6"/>
    <property type="match status" value="1"/>
</dbReference>
<evidence type="ECO:0000259" key="2">
    <source>
        <dbReference type="Pfam" id="PF08327"/>
    </source>
</evidence>